<protein>
    <recommendedName>
        <fullName evidence="10">DH domain-containing protein</fullName>
    </recommendedName>
</protein>
<dbReference type="CDD" id="cd01221">
    <property type="entry name" value="PH_ephexin"/>
    <property type="match status" value="1"/>
</dbReference>
<feature type="domain" description="SH3" evidence="5">
    <location>
        <begin position="704"/>
        <end position="765"/>
    </location>
</feature>
<dbReference type="Pfam" id="PF00621">
    <property type="entry name" value="RhoGEF"/>
    <property type="match status" value="1"/>
</dbReference>
<dbReference type="FunFam" id="1.20.900.10:FF:000007">
    <property type="entry name" value="rho guanine nucleotide exchange factor 19"/>
    <property type="match status" value="1"/>
</dbReference>
<dbReference type="GO" id="GO:0005085">
    <property type="term" value="F:guanyl-nucleotide exchange factor activity"/>
    <property type="evidence" value="ECO:0007669"/>
    <property type="project" value="UniProtKB-KW"/>
</dbReference>
<dbReference type="Pfam" id="PF00018">
    <property type="entry name" value="SH3_1"/>
    <property type="match status" value="1"/>
</dbReference>
<evidence type="ECO:0000256" key="4">
    <source>
        <dbReference type="SAM" id="MobiDB-lite"/>
    </source>
</evidence>
<proteinExistence type="predicted"/>
<feature type="compositionally biased region" description="Basic and acidic residues" evidence="4">
    <location>
        <begin position="296"/>
        <end position="316"/>
    </location>
</feature>
<accession>A0A401T0V1</accession>
<dbReference type="InterPro" id="IPR001849">
    <property type="entry name" value="PH_domain"/>
</dbReference>
<feature type="region of interest" description="Disordered" evidence="4">
    <location>
        <begin position="1"/>
        <end position="90"/>
    </location>
</feature>
<dbReference type="InterPro" id="IPR047271">
    <property type="entry name" value="Ephexin-like"/>
</dbReference>
<dbReference type="Proteomes" id="UP000287033">
    <property type="component" value="Unassembled WGS sequence"/>
</dbReference>
<dbReference type="InterPro" id="IPR047270">
    <property type="entry name" value="PH_ephexin"/>
</dbReference>
<organism evidence="8 9">
    <name type="scientific">Chiloscyllium punctatum</name>
    <name type="common">Brownbanded bambooshark</name>
    <name type="synonym">Hemiscyllium punctatum</name>
    <dbReference type="NCBI Taxonomy" id="137246"/>
    <lineage>
        <taxon>Eukaryota</taxon>
        <taxon>Metazoa</taxon>
        <taxon>Chordata</taxon>
        <taxon>Craniata</taxon>
        <taxon>Vertebrata</taxon>
        <taxon>Chondrichthyes</taxon>
        <taxon>Elasmobranchii</taxon>
        <taxon>Galeomorphii</taxon>
        <taxon>Galeoidea</taxon>
        <taxon>Orectolobiformes</taxon>
        <taxon>Hemiscylliidae</taxon>
        <taxon>Chiloscyllium</taxon>
    </lineage>
</organism>
<dbReference type="Gene3D" id="2.30.29.30">
    <property type="entry name" value="Pleckstrin-homology domain (PH domain)/Phosphotyrosine-binding domain (PTB)"/>
    <property type="match status" value="1"/>
</dbReference>
<evidence type="ECO:0000256" key="2">
    <source>
        <dbReference type="ARBA" id="ARBA00022658"/>
    </source>
</evidence>
<feature type="region of interest" description="Disordered" evidence="4">
    <location>
        <begin position="170"/>
        <end position="204"/>
    </location>
</feature>
<dbReference type="EMBL" id="BEZZ01000804">
    <property type="protein sequence ID" value="GCC36279.1"/>
    <property type="molecule type" value="Genomic_DNA"/>
</dbReference>
<dbReference type="OrthoDB" id="27593at2759"/>
<dbReference type="PROSITE" id="PS50010">
    <property type="entry name" value="DH_2"/>
    <property type="match status" value="1"/>
</dbReference>
<evidence type="ECO:0008006" key="10">
    <source>
        <dbReference type="Google" id="ProtNLM"/>
    </source>
</evidence>
<dbReference type="SMART" id="SM00233">
    <property type="entry name" value="PH"/>
    <property type="match status" value="1"/>
</dbReference>
<evidence type="ECO:0000256" key="3">
    <source>
        <dbReference type="PROSITE-ProRule" id="PRU00192"/>
    </source>
</evidence>
<dbReference type="STRING" id="137246.A0A401T0V1"/>
<gene>
    <name evidence="8" type="ORF">chiPu_0014772</name>
</gene>
<evidence type="ECO:0000313" key="9">
    <source>
        <dbReference type="Proteomes" id="UP000287033"/>
    </source>
</evidence>
<dbReference type="Pfam" id="PF00169">
    <property type="entry name" value="PH"/>
    <property type="match status" value="1"/>
</dbReference>
<keyword evidence="9" id="KW-1185">Reference proteome</keyword>
<reference evidence="8 9" key="1">
    <citation type="journal article" date="2018" name="Nat. Ecol. Evol.">
        <title>Shark genomes provide insights into elasmobranch evolution and the origin of vertebrates.</title>
        <authorList>
            <person name="Hara Y"/>
            <person name="Yamaguchi K"/>
            <person name="Onimaru K"/>
            <person name="Kadota M"/>
            <person name="Koyanagi M"/>
            <person name="Keeley SD"/>
            <person name="Tatsumi K"/>
            <person name="Tanaka K"/>
            <person name="Motone F"/>
            <person name="Kageyama Y"/>
            <person name="Nozu R"/>
            <person name="Adachi N"/>
            <person name="Nishimura O"/>
            <person name="Nakagawa R"/>
            <person name="Tanegashima C"/>
            <person name="Kiyatake I"/>
            <person name="Matsumoto R"/>
            <person name="Murakumo K"/>
            <person name="Nishida K"/>
            <person name="Terakita A"/>
            <person name="Kuratani S"/>
            <person name="Sato K"/>
            <person name="Hyodo S Kuraku.S."/>
        </authorList>
    </citation>
    <scope>NUCLEOTIDE SEQUENCE [LARGE SCALE GENOMIC DNA]</scope>
</reference>
<feature type="compositionally biased region" description="Polar residues" evidence="4">
    <location>
        <begin position="193"/>
        <end position="204"/>
    </location>
</feature>
<feature type="compositionally biased region" description="Basic and acidic residues" evidence="4">
    <location>
        <begin position="16"/>
        <end position="43"/>
    </location>
</feature>
<feature type="domain" description="DH" evidence="7">
    <location>
        <begin position="364"/>
        <end position="548"/>
    </location>
</feature>
<dbReference type="SUPFAM" id="SSF50729">
    <property type="entry name" value="PH domain-like"/>
    <property type="match status" value="1"/>
</dbReference>
<evidence type="ECO:0000313" key="8">
    <source>
        <dbReference type="EMBL" id="GCC36279.1"/>
    </source>
</evidence>
<dbReference type="InterPro" id="IPR001452">
    <property type="entry name" value="SH3_domain"/>
</dbReference>
<dbReference type="InterPro" id="IPR000219">
    <property type="entry name" value="DH_dom"/>
</dbReference>
<dbReference type="CDD" id="cd00160">
    <property type="entry name" value="RhoGEF"/>
    <property type="match status" value="1"/>
</dbReference>
<evidence type="ECO:0000256" key="1">
    <source>
        <dbReference type="ARBA" id="ARBA00022443"/>
    </source>
</evidence>
<feature type="compositionally biased region" description="Polar residues" evidence="4">
    <location>
        <begin position="1"/>
        <end position="10"/>
    </location>
</feature>
<dbReference type="PROSITE" id="PS50002">
    <property type="entry name" value="SH3"/>
    <property type="match status" value="1"/>
</dbReference>
<dbReference type="SMART" id="SM00326">
    <property type="entry name" value="SH3"/>
    <property type="match status" value="1"/>
</dbReference>
<dbReference type="AlphaFoldDB" id="A0A401T0V1"/>
<feature type="compositionally biased region" description="Polar residues" evidence="4">
    <location>
        <begin position="172"/>
        <end position="184"/>
    </location>
</feature>
<sequence>MKASSINSVKQIGAVKMDDAPGDNRELELTQHDTDDSEREGKKIVPIRRNSLFYRSMRRKRHTKGQSESAPRQTDNSHKTMKRDGLQERPKELGLAPKLSDSLPCWKIPTITPQHMQRSPLFSNNLGSSVSKNLGPKHWNSGETTMLPSYHGCLPVLELHEVQKENHVQRPYDNQSCNLTSSPENSRKKATGSIPTQGKVTGTETLANDLGSCTLGEEVQSPENTGLKVTSGMNTSEDSSNRFLLASSQQNGNSPVNASITRFKNVWHFIENIELLYQEYREKSTIQEIETRRMQDCTEKDRPEFTNKAEPQEGKTDANAPAQMITQPVKLSQRTNNLGMKLWQNLEKVRNSTVLSTLSRKEIKLQEAMFELVTSEASYYKSLEILVFHFMKSEQLSEALSPIEKHHIFSNILDIKAASERFFRDLEHRIEEDIVISDVCDIVYEHTVNHFNVYIPYVTNQSYQEAAYRRAMENNLQFRNVMAELEKDPKCRGLPFPSFLILPFQRITRLKLLVQNILKTAEEESKRESTAVKAHKELEKVIKECSERVKKMGRTEQLISFEKKLDFKVKAVPIISQSRWLLKEGELEQMSGQKATRTFRKKKLFKPVHLILFNDLFLITKKHSYGDRYEVFDYALRGLLRVQELEDQGQALANIFMLRLLENNNDREVQYMLKAKSQSDKKRWVHALVPNRRTKYVSPSSLHWDCPQVQCIQRYTAQEPDELSLEAADILNVVDCSQDGWILGDRLHDGEKGWFPTPVVEEIKNPQLRAQNRKECYRIYKAEESHGSKNKEGRKFTNRNVIHQR</sequence>
<feature type="region of interest" description="Disordered" evidence="4">
    <location>
        <begin position="296"/>
        <end position="318"/>
    </location>
</feature>
<comment type="caution">
    <text evidence="8">The sequence shown here is derived from an EMBL/GenBank/DDBJ whole genome shotgun (WGS) entry which is preliminary data.</text>
</comment>
<feature type="region of interest" description="Disordered" evidence="4">
    <location>
        <begin position="216"/>
        <end position="235"/>
    </location>
</feature>
<feature type="compositionally biased region" description="Basic and acidic residues" evidence="4">
    <location>
        <begin position="75"/>
        <end position="90"/>
    </location>
</feature>
<dbReference type="Gene3D" id="1.20.900.10">
    <property type="entry name" value="Dbl homology (DH) domain"/>
    <property type="match status" value="1"/>
</dbReference>
<dbReference type="SMART" id="SM00325">
    <property type="entry name" value="RhoGEF"/>
    <property type="match status" value="1"/>
</dbReference>
<feature type="compositionally biased region" description="Polar residues" evidence="4">
    <location>
        <begin position="221"/>
        <end position="235"/>
    </location>
</feature>
<dbReference type="InterPro" id="IPR036028">
    <property type="entry name" value="SH3-like_dom_sf"/>
</dbReference>
<name>A0A401T0V1_CHIPU</name>
<dbReference type="PROSITE" id="PS50003">
    <property type="entry name" value="PH_DOMAIN"/>
    <property type="match status" value="1"/>
</dbReference>
<dbReference type="SUPFAM" id="SSF50044">
    <property type="entry name" value="SH3-domain"/>
    <property type="match status" value="1"/>
</dbReference>
<evidence type="ECO:0000259" key="7">
    <source>
        <dbReference type="PROSITE" id="PS50010"/>
    </source>
</evidence>
<evidence type="ECO:0000259" key="5">
    <source>
        <dbReference type="PROSITE" id="PS50002"/>
    </source>
</evidence>
<evidence type="ECO:0000259" key="6">
    <source>
        <dbReference type="PROSITE" id="PS50003"/>
    </source>
</evidence>
<feature type="domain" description="PH" evidence="6">
    <location>
        <begin position="580"/>
        <end position="693"/>
    </location>
</feature>
<dbReference type="SUPFAM" id="SSF48065">
    <property type="entry name" value="DBL homology domain (DH-domain)"/>
    <property type="match status" value="1"/>
</dbReference>
<keyword evidence="2" id="KW-0344">Guanine-nucleotide releasing factor</keyword>
<dbReference type="OMA" id="SQTICHS"/>
<dbReference type="InterPro" id="IPR035899">
    <property type="entry name" value="DBL_dom_sf"/>
</dbReference>
<dbReference type="PANTHER" id="PTHR12845">
    <property type="entry name" value="GUANINE NUCLEOTIDE EXCHANGE FACTOR"/>
    <property type="match status" value="1"/>
</dbReference>
<dbReference type="PANTHER" id="PTHR12845:SF8">
    <property type="entry name" value="EPHEXIN-1"/>
    <property type="match status" value="1"/>
</dbReference>
<dbReference type="InterPro" id="IPR011993">
    <property type="entry name" value="PH-like_dom_sf"/>
</dbReference>
<keyword evidence="1 3" id="KW-0728">SH3 domain</keyword>
<dbReference type="Gene3D" id="2.30.30.40">
    <property type="entry name" value="SH3 Domains"/>
    <property type="match status" value="1"/>
</dbReference>